<dbReference type="PROSITE" id="PS50977">
    <property type="entry name" value="HTH_TETR_2"/>
    <property type="match status" value="1"/>
</dbReference>
<dbReference type="Gene3D" id="1.10.357.10">
    <property type="entry name" value="Tetracycline Repressor, domain 2"/>
    <property type="match status" value="1"/>
</dbReference>
<evidence type="ECO:0000256" key="2">
    <source>
        <dbReference type="PROSITE-ProRule" id="PRU00335"/>
    </source>
</evidence>
<dbReference type="InterPro" id="IPR023772">
    <property type="entry name" value="DNA-bd_HTH_TetR-type_CS"/>
</dbReference>
<dbReference type="Proteomes" id="UP001500466">
    <property type="component" value="Unassembled WGS sequence"/>
</dbReference>
<accession>A0ABP9HBL6</accession>
<protein>
    <submittedName>
        <fullName evidence="5">TetR/AcrR family transcriptional regulator</fullName>
    </submittedName>
</protein>
<evidence type="ECO:0000259" key="4">
    <source>
        <dbReference type="PROSITE" id="PS50977"/>
    </source>
</evidence>
<feature type="region of interest" description="Disordered" evidence="3">
    <location>
        <begin position="1"/>
        <end position="23"/>
    </location>
</feature>
<reference evidence="6" key="1">
    <citation type="journal article" date="2019" name="Int. J. Syst. Evol. Microbiol.">
        <title>The Global Catalogue of Microorganisms (GCM) 10K type strain sequencing project: providing services to taxonomists for standard genome sequencing and annotation.</title>
        <authorList>
            <consortium name="The Broad Institute Genomics Platform"/>
            <consortium name="The Broad Institute Genome Sequencing Center for Infectious Disease"/>
            <person name="Wu L."/>
            <person name="Ma J."/>
        </authorList>
    </citation>
    <scope>NUCLEOTIDE SEQUENCE [LARGE SCALE GENOMIC DNA]</scope>
    <source>
        <strain evidence="6">JCM 17986</strain>
    </source>
</reference>
<evidence type="ECO:0000256" key="1">
    <source>
        <dbReference type="ARBA" id="ARBA00023125"/>
    </source>
</evidence>
<evidence type="ECO:0000313" key="6">
    <source>
        <dbReference type="Proteomes" id="UP001500466"/>
    </source>
</evidence>
<evidence type="ECO:0000313" key="5">
    <source>
        <dbReference type="EMBL" id="GAA4966769.1"/>
    </source>
</evidence>
<organism evidence="5 6">
    <name type="scientific">Yinghuangia aomiensis</name>
    <dbReference type="NCBI Taxonomy" id="676205"/>
    <lineage>
        <taxon>Bacteria</taxon>
        <taxon>Bacillati</taxon>
        <taxon>Actinomycetota</taxon>
        <taxon>Actinomycetes</taxon>
        <taxon>Kitasatosporales</taxon>
        <taxon>Streptomycetaceae</taxon>
        <taxon>Yinghuangia</taxon>
    </lineage>
</organism>
<dbReference type="PANTHER" id="PTHR30055">
    <property type="entry name" value="HTH-TYPE TRANSCRIPTIONAL REGULATOR RUTR"/>
    <property type="match status" value="1"/>
</dbReference>
<sequence length="242" mass="25785">MAPTPPSGTSGSTGSGSAERSPHGAVDEFGIPVLAEPVNASQRKRAAIIAAALAVFLDEGYTAASVDAIAAKAGVSKPTIYNHFGNKERLFLAVIAGTLPTSFAPLVEPLAELRATDDVAGGFHRLGLAMAVTVTDDAVLRLRRLVIGEVDRFPQLGHLWHRLGPSWFNTEMAATFEYLIERGVLRMDDPDLASQQLTALTVGVPQLIRTFQPDVPLPEETVRRMVESGIEVFLAAYAVPAS</sequence>
<dbReference type="InterPro" id="IPR039536">
    <property type="entry name" value="TetR_C_Proteobacteria"/>
</dbReference>
<feature type="DNA-binding region" description="H-T-H motif" evidence="2">
    <location>
        <begin position="65"/>
        <end position="84"/>
    </location>
</feature>
<keyword evidence="6" id="KW-1185">Reference proteome</keyword>
<proteinExistence type="predicted"/>
<dbReference type="InterPro" id="IPR050109">
    <property type="entry name" value="HTH-type_TetR-like_transc_reg"/>
</dbReference>
<dbReference type="InterPro" id="IPR009057">
    <property type="entry name" value="Homeodomain-like_sf"/>
</dbReference>
<dbReference type="SUPFAM" id="SSF46689">
    <property type="entry name" value="Homeodomain-like"/>
    <property type="match status" value="1"/>
</dbReference>
<keyword evidence="1 2" id="KW-0238">DNA-binding</keyword>
<dbReference type="Pfam" id="PF00440">
    <property type="entry name" value="TetR_N"/>
    <property type="match status" value="1"/>
</dbReference>
<evidence type="ECO:0000256" key="3">
    <source>
        <dbReference type="SAM" id="MobiDB-lite"/>
    </source>
</evidence>
<dbReference type="InterPro" id="IPR001647">
    <property type="entry name" value="HTH_TetR"/>
</dbReference>
<feature type="compositionally biased region" description="Low complexity" evidence="3">
    <location>
        <begin position="7"/>
        <end position="17"/>
    </location>
</feature>
<dbReference type="PRINTS" id="PR00455">
    <property type="entry name" value="HTHTETR"/>
</dbReference>
<gene>
    <name evidence="5" type="ORF">GCM10023205_34290</name>
</gene>
<dbReference type="EMBL" id="BAABHS010000011">
    <property type="protein sequence ID" value="GAA4966769.1"/>
    <property type="molecule type" value="Genomic_DNA"/>
</dbReference>
<feature type="domain" description="HTH tetR-type" evidence="4">
    <location>
        <begin position="42"/>
        <end position="102"/>
    </location>
</feature>
<dbReference type="RefSeq" id="WP_345676368.1">
    <property type="nucleotide sequence ID" value="NZ_BAABHS010000011.1"/>
</dbReference>
<dbReference type="PROSITE" id="PS01081">
    <property type="entry name" value="HTH_TETR_1"/>
    <property type="match status" value="1"/>
</dbReference>
<comment type="caution">
    <text evidence="5">The sequence shown here is derived from an EMBL/GenBank/DDBJ whole genome shotgun (WGS) entry which is preliminary data.</text>
</comment>
<dbReference type="PANTHER" id="PTHR30055:SF146">
    <property type="entry name" value="HTH-TYPE TRANSCRIPTIONAL DUAL REGULATOR CECR"/>
    <property type="match status" value="1"/>
</dbReference>
<dbReference type="SUPFAM" id="SSF48498">
    <property type="entry name" value="Tetracyclin repressor-like, C-terminal domain"/>
    <property type="match status" value="1"/>
</dbReference>
<dbReference type="InterPro" id="IPR036271">
    <property type="entry name" value="Tet_transcr_reg_TetR-rel_C_sf"/>
</dbReference>
<dbReference type="Pfam" id="PF14246">
    <property type="entry name" value="TetR_C_7"/>
    <property type="match status" value="1"/>
</dbReference>
<name>A0ABP9HBL6_9ACTN</name>